<organism evidence="2">
    <name type="scientific">Enterobacter cloacae</name>
    <dbReference type="NCBI Taxonomy" id="550"/>
    <lineage>
        <taxon>Bacteria</taxon>
        <taxon>Pseudomonadati</taxon>
        <taxon>Pseudomonadota</taxon>
        <taxon>Gammaproteobacteria</taxon>
        <taxon>Enterobacterales</taxon>
        <taxon>Enterobacteriaceae</taxon>
        <taxon>Enterobacter</taxon>
        <taxon>Enterobacter cloacae complex</taxon>
    </lineage>
</organism>
<feature type="transmembrane region" description="Helical" evidence="1">
    <location>
        <begin position="195"/>
        <end position="217"/>
    </location>
</feature>
<dbReference type="AlphaFoldDB" id="A0A6B9XW13"/>
<reference evidence="2" key="1">
    <citation type="submission" date="2019-03" db="EMBL/GenBank/DDBJ databases">
        <title>Genetic characterization of the O-antigen and development of a molecular serotyping scheme for Enterobacter cloacae.</title>
        <authorList>
            <person name="Li Y."/>
            <person name="Huang J."/>
            <person name="Wang X."/>
            <person name="Xu C."/>
            <person name="Han T."/>
            <person name="Guo X."/>
        </authorList>
    </citation>
    <scope>NUCLEOTIDE SEQUENCE</scope>
    <source>
        <strain evidence="2">NCTC 11582</strain>
    </source>
</reference>
<accession>A0A6B9XW13</accession>
<evidence type="ECO:0000256" key="1">
    <source>
        <dbReference type="SAM" id="Phobius"/>
    </source>
</evidence>
<keyword evidence="1" id="KW-1133">Transmembrane helix</keyword>
<dbReference type="InterPro" id="IPR049458">
    <property type="entry name" value="EpsG-like"/>
</dbReference>
<feature type="transmembrane region" description="Helical" evidence="1">
    <location>
        <begin position="170"/>
        <end position="188"/>
    </location>
</feature>
<sequence>MPKSLQWFIFISIIFILVAIAGFRPIGLDPDSVAYSNFVLDFKGLNSIDFMDKEPGFWLLLSINHLLFDNNVTSFLLLYAFISISIKIITFKKLSSSPILTVILYISTYFILHDMNQIRIGLACAIILWSLKDVIERNKSAFLIKIIIAVLFHYSAIIALVIYLFDTKRINKIIYFCAPLFCLVFLVSKNLIFDYSVLLASYLPSFLAAKVNTYVMLQQQGVFDAENLLIMNIGGAVLFIILVFFIIYSPKIAETPHDKLQILLTKVLSLQLVLGELFAFNSELSNRFFTLFGFLTIPLLLPSLKRYITPNFIATLLILLYSARQLYSSITGVFLF</sequence>
<dbReference type="Pfam" id="PF14897">
    <property type="entry name" value="EpsG"/>
    <property type="match status" value="1"/>
</dbReference>
<feature type="transmembrane region" description="Helical" evidence="1">
    <location>
        <begin position="57"/>
        <end position="82"/>
    </location>
</feature>
<dbReference type="EMBL" id="MK595725">
    <property type="protein sequence ID" value="QHR93215.1"/>
    <property type="molecule type" value="Genomic_DNA"/>
</dbReference>
<name>A0A6B9XW13_ENTCL</name>
<feature type="transmembrane region" description="Helical" evidence="1">
    <location>
        <begin position="229"/>
        <end position="248"/>
    </location>
</feature>
<feature type="transmembrane region" description="Helical" evidence="1">
    <location>
        <begin position="286"/>
        <end position="304"/>
    </location>
</feature>
<keyword evidence="1" id="KW-0472">Membrane</keyword>
<proteinExistence type="predicted"/>
<keyword evidence="1" id="KW-0812">Transmembrane</keyword>
<feature type="transmembrane region" description="Helical" evidence="1">
    <location>
        <begin position="316"/>
        <end position="335"/>
    </location>
</feature>
<protein>
    <submittedName>
        <fullName evidence="2">O-antigen polymerase</fullName>
    </submittedName>
</protein>
<evidence type="ECO:0000313" key="2">
    <source>
        <dbReference type="EMBL" id="QHR93215.1"/>
    </source>
</evidence>
<feature type="transmembrane region" description="Helical" evidence="1">
    <location>
        <begin position="7"/>
        <end position="26"/>
    </location>
</feature>
<gene>
    <name evidence="2" type="primary">wzy</name>
</gene>
<feature type="transmembrane region" description="Helical" evidence="1">
    <location>
        <begin position="94"/>
        <end position="112"/>
    </location>
</feature>
<feature type="transmembrane region" description="Helical" evidence="1">
    <location>
        <begin position="142"/>
        <end position="164"/>
    </location>
</feature>